<dbReference type="Proteomes" id="UP000005222">
    <property type="component" value="Chromosome D"/>
</dbReference>
<dbReference type="PANTHER" id="PTHR22601">
    <property type="entry name" value="ISP4 LIKE PROTEIN"/>
    <property type="match status" value="1"/>
</dbReference>
<feature type="transmembrane region" description="Helical" evidence="10">
    <location>
        <begin position="502"/>
        <end position="520"/>
    </location>
</feature>
<comment type="subcellular location">
    <subcellularLocation>
        <location evidence="1">Membrane</location>
        <topology evidence="1">Multi-pass membrane protein</topology>
    </subcellularLocation>
</comment>
<keyword evidence="3" id="KW-0813">Transport</keyword>
<dbReference type="GO" id="GO:0016020">
    <property type="term" value="C:membrane"/>
    <property type="evidence" value="ECO:0007669"/>
    <property type="project" value="UniProtKB-SubCell"/>
</dbReference>
<evidence type="ECO:0000313" key="13">
    <source>
        <dbReference type="Proteomes" id="UP000005222"/>
    </source>
</evidence>
<feature type="transmembrane region" description="Helical" evidence="10">
    <location>
        <begin position="701"/>
        <end position="718"/>
    </location>
</feature>
<dbReference type="eggNOG" id="KOG2262">
    <property type="taxonomic scope" value="Eukaryota"/>
</dbReference>
<dbReference type="GO" id="GO:0015031">
    <property type="term" value="P:protein transport"/>
    <property type="evidence" value="ECO:0007669"/>
    <property type="project" value="UniProtKB-KW"/>
</dbReference>
<feature type="transmembrane region" description="Helical" evidence="10">
    <location>
        <begin position="654"/>
        <end position="672"/>
    </location>
</feature>
<dbReference type="HOGENOM" id="CLU_004965_1_1_1"/>
<dbReference type="GO" id="GO:0035673">
    <property type="term" value="F:oligopeptide transmembrane transporter activity"/>
    <property type="evidence" value="ECO:0007669"/>
    <property type="project" value="InterPro"/>
</dbReference>
<evidence type="ECO:0000256" key="3">
    <source>
        <dbReference type="ARBA" id="ARBA00022448"/>
    </source>
</evidence>
<evidence type="ECO:0000256" key="2">
    <source>
        <dbReference type="ARBA" id="ARBA00008807"/>
    </source>
</evidence>
<keyword evidence="8 10" id="KW-0472">Membrane</keyword>
<evidence type="ECO:0000256" key="9">
    <source>
        <dbReference type="SAM" id="MobiDB-lite"/>
    </source>
</evidence>
<dbReference type="EMBL" id="FO082057">
    <property type="protein sequence ID" value="CCE78566.1"/>
    <property type="molecule type" value="Genomic_DNA"/>
</dbReference>
<gene>
    <name evidence="12" type="primary">Piso0_001193</name>
    <name evidence="11" type="ORF">GNLVRS01_PISO0C12938g</name>
    <name evidence="12" type="ORF">GNLVRS01_PISO0D13005g</name>
</gene>
<feature type="transmembrane region" description="Helical" evidence="10">
    <location>
        <begin position="95"/>
        <end position="113"/>
    </location>
</feature>
<dbReference type="InterPro" id="IPR004813">
    <property type="entry name" value="OPT"/>
</dbReference>
<evidence type="ECO:0000313" key="12">
    <source>
        <dbReference type="EMBL" id="CCE79152.1"/>
    </source>
</evidence>
<feature type="compositionally biased region" description="Polar residues" evidence="9">
    <location>
        <begin position="38"/>
        <end position="49"/>
    </location>
</feature>
<dbReference type="NCBIfam" id="TIGR00728">
    <property type="entry name" value="OPT_sfam"/>
    <property type="match status" value="1"/>
</dbReference>
<dbReference type="Pfam" id="PF03169">
    <property type="entry name" value="OPT"/>
    <property type="match status" value="1"/>
</dbReference>
<reference evidence="12" key="1">
    <citation type="submission" date="2011-10" db="EMBL/GenBank/DDBJ databases">
        <authorList>
            <person name="Genoscope - CEA"/>
        </authorList>
    </citation>
    <scope>NUCLEOTIDE SEQUENCE</scope>
</reference>
<dbReference type="OrthoDB" id="9986677at2759"/>
<evidence type="ECO:0000256" key="6">
    <source>
        <dbReference type="ARBA" id="ARBA00022927"/>
    </source>
</evidence>
<name>G8YPI1_PICSO</name>
<evidence type="ECO:0000256" key="1">
    <source>
        <dbReference type="ARBA" id="ARBA00004141"/>
    </source>
</evidence>
<evidence type="ECO:0000313" key="11">
    <source>
        <dbReference type="EMBL" id="CCE78566.1"/>
    </source>
</evidence>
<keyword evidence="4 10" id="KW-0812">Transmembrane</keyword>
<sequence>MKEVQPFKPDLGIDGDLPIAEFKKVGTSGESETDNLNEKSVYQIDSNSQENHDDKESVSSSDGSRAPSYLDFNPDVVDANTSTEDSDEPCLTLRMWFLAFVWGTVIGGVDAFFSLRYPTINIGAVVALVLSYPCGEFLARVTPKWSIPLPRGYKIDLNPGPFNMREHACVFSFVRCVTTAGLTDTNVGEVLGFFKLDLGINRLILFHVGTYVLSVGLAGLAYDVLVTPRGCVWPSILGVCGLFRSIHDPANHRDSDDRILGPFNSHWKISRMKFVGWVSIGSFVWYWFPDCLAKFLSNIGAWISWIKPDSAPLSQVFGVKTGLGLFPLTFDWAQIASLSNPLLTPFGSSLTIFSSFVIWIWVVTPALYYTNMWQTAHFPIMTANIFDVNKKPYNAEKIVNEYWQLDMDKYKKYSPVMLPIAFIIELALGLAAFAAMCVNFLITFKDDVWDPLTKPQKDIHNRILSKYKKFHWSIYLAMVLIGLGLGFAFSEGWGGHEIEAQSYFVAILFCCVTFVPFGLVEARTNIKITFQTIIQIIATFWYKGNAINVLFFFSTAFGTLKHAKNNVESLKIGHYMKVPPRSMMIVTAVAAVWAGVIVPSVIGFTILHIDSEHICTPKALNNMTCRRAKVQYNKHLVWGLLGSEIFSRNGRYSFIYWFILAGVLVSIPISVMQKKHPRGWITKINPTLIFGGAEWIPTYTGFNYSTWFVTTFVFNFYIHRRMHAWWTKYSLLLAVGLEIGVAIAIILIYFAITYTGAAEHLKWWGNTVVTKGCDAKGCPYLSGPVDPKPTGF</sequence>
<feature type="transmembrane region" description="Helical" evidence="10">
    <location>
        <begin position="540"/>
        <end position="563"/>
    </location>
</feature>
<accession>G8YPI1</accession>
<feature type="transmembrane region" description="Helical" evidence="10">
    <location>
        <begin position="269"/>
        <end position="288"/>
    </location>
</feature>
<feature type="transmembrane region" description="Helical" evidence="10">
    <location>
        <begin position="472"/>
        <end position="490"/>
    </location>
</feature>
<evidence type="ECO:0000256" key="7">
    <source>
        <dbReference type="ARBA" id="ARBA00022989"/>
    </source>
</evidence>
<feature type="transmembrane region" description="Helical" evidence="10">
    <location>
        <begin position="583"/>
        <end position="609"/>
    </location>
</feature>
<dbReference type="AlphaFoldDB" id="G8YPI1"/>
<dbReference type="EMBL" id="FO082056">
    <property type="protein sequence ID" value="CCE79152.1"/>
    <property type="molecule type" value="Genomic_DNA"/>
</dbReference>
<keyword evidence="5" id="KW-0571">Peptide transport</keyword>
<evidence type="ECO:0000256" key="4">
    <source>
        <dbReference type="ARBA" id="ARBA00022692"/>
    </source>
</evidence>
<organism evidence="12 13">
    <name type="scientific">Pichia sorbitophila (strain ATCC MYA-4447 / BCRC 22081 / CBS 7064 / NBRC 10061 / NRRL Y-12695)</name>
    <name type="common">Hybrid yeast</name>
    <dbReference type="NCBI Taxonomy" id="559304"/>
    <lineage>
        <taxon>Eukaryota</taxon>
        <taxon>Fungi</taxon>
        <taxon>Dikarya</taxon>
        <taxon>Ascomycota</taxon>
        <taxon>Saccharomycotina</taxon>
        <taxon>Pichiomycetes</taxon>
        <taxon>Debaryomycetaceae</taxon>
        <taxon>Millerozyma</taxon>
    </lineage>
</organism>
<dbReference type="Proteomes" id="UP000005222">
    <property type="component" value="Chromosome C"/>
</dbReference>
<dbReference type="InParanoid" id="G8YPI1"/>
<feature type="transmembrane region" description="Helical" evidence="10">
    <location>
        <begin position="203"/>
        <end position="222"/>
    </location>
</feature>
<protein>
    <submittedName>
        <fullName evidence="12">Piso0_001193 protein</fullName>
    </submittedName>
</protein>
<feature type="transmembrane region" description="Helical" evidence="10">
    <location>
        <begin position="416"/>
        <end position="442"/>
    </location>
</feature>
<dbReference type="NCBIfam" id="TIGR00727">
    <property type="entry name" value="ISP4_OPT"/>
    <property type="match status" value="1"/>
</dbReference>
<reference evidence="13" key="2">
    <citation type="journal article" date="2012" name="G3 (Bethesda)">
        <title>Pichia sorbitophila, an interspecies yeast hybrid reveals early steps of genome resolution following polyploidization.</title>
        <authorList>
            <person name="Leh Louis V."/>
            <person name="Despons L."/>
            <person name="Friedrich A."/>
            <person name="Martin T."/>
            <person name="Durrens P."/>
            <person name="Casaregola S."/>
            <person name="Neuveglise C."/>
            <person name="Fairhead C."/>
            <person name="Marck C."/>
            <person name="Cruz J.A."/>
            <person name="Straub M.L."/>
            <person name="Kugler V."/>
            <person name="Sacerdot C."/>
            <person name="Uzunov Z."/>
            <person name="Thierry A."/>
            <person name="Weiss S."/>
            <person name="Bleykasten C."/>
            <person name="De Montigny J."/>
            <person name="Jacques N."/>
            <person name="Jung P."/>
            <person name="Lemaire M."/>
            <person name="Mallet S."/>
            <person name="Morel G."/>
            <person name="Richard G.F."/>
            <person name="Sarkar A."/>
            <person name="Savel G."/>
            <person name="Schacherer J."/>
            <person name="Seret M.L."/>
            <person name="Talla E."/>
            <person name="Samson G."/>
            <person name="Jubin C."/>
            <person name="Poulain J."/>
            <person name="Vacherie B."/>
            <person name="Barbe V."/>
            <person name="Pelletier E."/>
            <person name="Sherman D.J."/>
            <person name="Westhof E."/>
            <person name="Weissenbach J."/>
            <person name="Baret P.V."/>
            <person name="Wincker P."/>
            <person name="Gaillardin C."/>
            <person name="Dujon B."/>
            <person name="Souciet J.L."/>
        </authorList>
    </citation>
    <scope>NUCLEOTIDE SEQUENCE [LARGE SCALE GENOMIC DNA]</scope>
    <source>
        <strain evidence="13">ATCC MYA-4447 / BCRC 22081 / CBS 7064 / NBRC 10061 / NRRL Y-12695</strain>
    </source>
</reference>
<feature type="transmembrane region" description="Helical" evidence="10">
    <location>
        <begin position="119"/>
        <end position="139"/>
    </location>
</feature>
<evidence type="ECO:0000256" key="5">
    <source>
        <dbReference type="ARBA" id="ARBA00022856"/>
    </source>
</evidence>
<feature type="transmembrane region" description="Helical" evidence="10">
    <location>
        <begin position="730"/>
        <end position="752"/>
    </location>
</feature>
<dbReference type="InterPro" id="IPR004648">
    <property type="entry name" value="Oligpept_transpt"/>
</dbReference>
<feature type="transmembrane region" description="Helical" evidence="10">
    <location>
        <begin position="342"/>
        <end position="362"/>
    </location>
</feature>
<dbReference type="OMA" id="AWISWCK"/>
<evidence type="ECO:0000256" key="10">
    <source>
        <dbReference type="SAM" id="Phobius"/>
    </source>
</evidence>
<keyword evidence="13" id="KW-1185">Reference proteome</keyword>
<feature type="region of interest" description="Disordered" evidence="9">
    <location>
        <begin position="24"/>
        <end position="86"/>
    </location>
</feature>
<proteinExistence type="inferred from homology"/>
<comment type="similarity">
    <text evidence="2">Belongs to the oligopeptide OPT transporter family.</text>
</comment>
<evidence type="ECO:0000256" key="8">
    <source>
        <dbReference type="ARBA" id="ARBA00023136"/>
    </source>
</evidence>
<keyword evidence="7 10" id="KW-1133">Transmembrane helix</keyword>
<keyword evidence="6" id="KW-0653">Protein transport</keyword>